<keyword evidence="2" id="KW-1185">Reference proteome</keyword>
<comment type="caution">
    <text evidence="1">The sequence shown here is derived from an EMBL/GenBank/DDBJ whole genome shotgun (WGS) entry which is preliminary data.</text>
</comment>
<dbReference type="RefSeq" id="WP_276109896.1">
    <property type="nucleotide sequence ID" value="NZ_JARJBB010000008.1"/>
</dbReference>
<proteinExistence type="predicted"/>
<name>A0ABT6A7K0_9ACTN</name>
<evidence type="ECO:0000313" key="2">
    <source>
        <dbReference type="Proteomes" id="UP001221150"/>
    </source>
</evidence>
<accession>A0ABT6A7K0</accession>
<sequence length="244" mass="25292">MRALRILLILVVVLGGLFTAADRLAVHFAEGEAADRLRTSENLNSTPDVSIKGFPFLTQVASGELDDVEVGIGHYEAATGDGQKIRIDGLHADLRGVVLSGDYHAATADSATGTATISYSELLRTAKSEPTRVAPGITARVVGLSDGGNGKIKVAVEATVLGARLPRPVAVLSSVTVQGDEVRVKADALPALGGAEIAESRVRAITDFQQAVDRLPGGIRVDSVRAAKDGVEITVKGSHVKLAG</sequence>
<dbReference type="InterPro" id="IPR021373">
    <property type="entry name" value="DUF2993"/>
</dbReference>
<dbReference type="Pfam" id="PF11209">
    <property type="entry name" value="LmeA"/>
    <property type="match status" value="1"/>
</dbReference>
<organism evidence="1 2">
    <name type="scientific">Streptomyces tropicalis</name>
    <dbReference type="NCBI Taxonomy" id="3034234"/>
    <lineage>
        <taxon>Bacteria</taxon>
        <taxon>Bacillati</taxon>
        <taxon>Actinomycetota</taxon>
        <taxon>Actinomycetes</taxon>
        <taxon>Kitasatosporales</taxon>
        <taxon>Streptomycetaceae</taxon>
        <taxon>Streptomyces</taxon>
    </lineage>
</organism>
<protein>
    <submittedName>
        <fullName evidence="1">DUF2993 domain-containing protein</fullName>
    </submittedName>
</protein>
<gene>
    <name evidence="1" type="ORF">P3H78_17275</name>
</gene>
<dbReference type="EMBL" id="JARJBB010000008">
    <property type="protein sequence ID" value="MDF3300336.1"/>
    <property type="molecule type" value="Genomic_DNA"/>
</dbReference>
<dbReference type="Proteomes" id="UP001221150">
    <property type="component" value="Unassembled WGS sequence"/>
</dbReference>
<evidence type="ECO:0000313" key="1">
    <source>
        <dbReference type="EMBL" id="MDF3300336.1"/>
    </source>
</evidence>
<reference evidence="1 2" key="1">
    <citation type="submission" date="2023-03" db="EMBL/GenBank/DDBJ databases">
        <title>Draft genome sequence of Streptomyces sp. K1PA1 isolated from peat swamp forest in Thailand.</title>
        <authorList>
            <person name="Klaysubun C."/>
            <person name="Duangmal K."/>
        </authorList>
    </citation>
    <scope>NUCLEOTIDE SEQUENCE [LARGE SCALE GENOMIC DNA]</scope>
    <source>
        <strain evidence="1 2">K1PA1</strain>
    </source>
</reference>